<evidence type="ECO:0000313" key="2">
    <source>
        <dbReference type="Proteomes" id="UP001143304"/>
    </source>
</evidence>
<protein>
    <submittedName>
        <fullName evidence="1">Uncharacterized protein</fullName>
    </submittedName>
</protein>
<evidence type="ECO:0000313" key="1">
    <source>
        <dbReference type="EMBL" id="MCX2976684.1"/>
    </source>
</evidence>
<sequence length="116" mass="13489">MSSKWARKLDYFRERAANAIWMIKKGDLKLILKSIFLEIHYRMEDMREWIRLARLLDDSQVEGSNYANRRRIIPPSPCPTCRVMPKPLHAAADPNAVAVELKSIVSSLDVRDRHSL</sequence>
<gene>
    <name evidence="1" type="ORF">EYC82_04890</name>
</gene>
<dbReference type="EMBL" id="SHNO01000001">
    <property type="protein sequence ID" value="MCX2976684.1"/>
    <property type="molecule type" value="Genomic_DNA"/>
</dbReference>
<dbReference type="RefSeq" id="WP_279248425.1">
    <property type="nucleotide sequence ID" value="NZ_SHNO01000001.1"/>
</dbReference>
<accession>A0ABT3T3N7</accession>
<keyword evidence="2" id="KW-1185">Reference proteome</keyword>
<organism evidence="1 2">
    <name type="scientific">Candidatus Marimicrobium litorale</name>
    <dbReference type="NCBI Taxonomy" id="2518991"/>
    <lineage>
        <taxon>Bacteria</taxon>
        <taxon>Pseudomonadati</taxon>
        <taxon>Pseudomonadota</taxon>
        <taxon>Gammaproteobacteria</taxon>
        <taxon>Cellvibrionales</taxon>
        <taxon>Halieaceae</taxon>
        <taxon>Marimicrobium</taxon>
    </lineage>
</organism>
<proteinExistence type="predicted"/>
<reference evidence="1" key="1">
    <citation type="submission" date="2019-02" db="EMBL/GenBank/DDBJ databases">
        <authorList>
            <person name="Li S.-H."/>
        </authorList>
    </citation>
    <scope>NUCLEOTIDE SEQUENCE</scope>
    <source>
        <strain evidence="1">IMCC11814</strain>
    </source>
</reference>
<comment type="caution">
    <text evidence="1">The sequence shown here is derived from an EMBL/GenBank/DDBJ whole genome shotgun (WGS) entry which is preliminary data.</text>
</comment>
<dbReference type="Proteomes" id="UP001143304">
    <property type="component" value="Unassembled WGS sequence"/>
</dbReference>
<name>A0ABT3T3N7_9GAMM</name>